<evidence type="ECO:0000313" key="3">
    <source>
        <dbReference type="Proteomes" id="UP000308652"/>
    </source>
</evidence>
<dbReference type="SUPFAM" id="SSF81383">
    <property type="entry name" value="F-box domain"/>
    <property type="match status" value="1"/>
</dbReference>
<name>A0A5C3M9S4_9AGAR</name>
<dbReference type="Pfam" id="PF12937">
    <property type="entry name" value="F-box-like"/>
    <property type="match status" value="1"/>
</dbReference>
<dbReference type="EMBL" id="ML213595">
    <property type="protein sequence ID" value="TFK41206.1"/>
    <property type="molecule type" value="Genomic_DNA"/>
</dbReference>
<dbReference type="CDD" id="cd09917">
    <property type="entry name" value="F-box_SF"/>
    <property type="match status" value="1"/>
</dbReference>
<dbReference type="SMART" id="SM00256">
    <property type="entry name" value="FBOX"/>
    <property type="match status" value="1"/>
</dbReference>
<dbReference type="OrthoDB" id="2751409at2759"/>
<feature type="domain" description="F-box" evidence="1">
    <location>
        <begin position="3"/>
        <end position="51"/>
    </location>
</feature>
<keyword evidence="3" id="KW-1185">Reference proteome</keyword>
<sequence length="528" mass="59839">MRQLKLVDIPEELIVQILSYLGPSDLVTCELTSSTLRSIIKEAVVLRYSRALQVAGMEDNPNSNLSVTERLARLERRESAWFKNIPDFTTTIPVHHNPSGIYDLTSGVYLLGNTNRLALHYCKLPTSSEDDTSWKNIEVERNIIDMGLAAYEHDLIAVVTTSPVTASPPSHNIELEFREFSTGQWHSLAQKPRLLVTNSRWERPAIGIEIVGEYLVLIITHSNNPWRPDSQFFVYEWKTGTLKLKLSRPHHTYHGLIFLAESVFLLPNASDNTLEIWEIPLSPERAPSQPTCILGLPQLADNQALSAISCRCEPNPRGTAALQFSTRPFHTSPSDAIAIFNIRVHPRHFPLQPLPIHLSSMFTFFVHRRALLDVFASSPHNIFSSHDAPERIPWLSWGPPITRWLNADNVPTRWITTTAGQRCVLIADNAANHGFPVVILDFNPYNLRRTEKYLRRTPNPRLWCVIGPQRVEDSECFVDSIESSLPYTACASTQSFEYEGVLMDEERVLGLSTDMVDRIQSICVHYFG</sequence>
<dbReference type="AlphaFoldDB" id="A0A5C3M9S4"/>
<reference evidence="2 3" key="1">
    <citation type="journal article" date="2019" name="Nat. Ecol. Evol.">
        <title>Megaphylogeny resolves global patterns of mushroom evolution.</title>
        <authorList>
            <person name="Varga T."/>
            <person name="Krizsan K."/>
            <person name="Foldi C."/>
            <person name="Dima B."/>
            <person name="Sanchez-Garcia M."/>
            <person name="Sanchez-Ramirez S."/>
            <person name="Szollosi G.J."/>
            <person name="Szarkandi J.G."/>
            <person name="Papp V."/>
            <person name="Albert L."/>
            <person name="Andreopoulos W."/>
            <person name="Angelini C."/>
            <person name="Antonin V."/>
            <person name="Barry K.W."/>
            <person name="Bougher N.L."/>
            <person name="Buchanan P."/>
            <person name="Buyck B."/>
            <person name="Bense V."/>
            <person name="Catcheside P."/>
            <person name="Chovatia M."/>
            <person name="Cooper J."/>
            <person name="Damon W."/>
            <person name="Desjardin D."/>
            <person name="Finy P."/>
            <person name="Geml J."/>
            <person name="Haridas S."/>
            <person name="Hughes K."/>
            <person name="Justo A."/>
            <person name="Karasinski D."/>
            <person name="Kautmanova I."/>
            <person name="Kiss B."/>
            <person name="Kocsube S."/>
            <person name="Kotiranta H."/>
            <person name="LaButti K.M."/>
            <person name="Lechner B.E."/>
            <person name="Liimatainen K."/>
            <person name="Lipzen A."/>
            <person name="Lukacs Z."/>
            <person name="Mihaltcheva S."/>
            <person name="Morgado L.N."/>
            <person name="Niskanen T."/>
            <person name="Noordeloos M.E."/>
            <person name="Ohm R.A."/>
            <person name="Ortiz-Santana B."/>
            <person name="Ovrebo C."/>
            <person name="Racz N."/>
            <person name="Riley R."/>
            <person name="Savchenko A."/>
            <person name="Shiryaev A."/>
            <person name="Soop K."/>
            <person name="Spirin V."/>
            <person name="Szebenyi C."/>
            <person name="Tomsovsky M."/>
            <person name="Tulloss R.E."/>
            <person name="Uehling J."/>
            <person name="Grigoriev I.V."/>
            <person name="Vagvolgyi C."/>
            <person name="Papp T."/>
            <person name="Martin F.M."/>
            <person name="Miettinen O."/>
            <person name="Hibbett D.S."/>
            <person name="Nagy L.G."/>
        </authorList>
    </citation>
    <scope>NUCLEOTIDE SEQUENCE [LARGE SCALE GENOMIC DNA]</scope>
    <source>
        <strain evidence="2 3">CBS 166.37</strain>
    </source>
</reference>
<dbReference type="PROSITE" id="PS50181">
    <property type="entry name" value="FBOX"/>
    <property type="match status" value="1"/>
</dbReference>
<dbReference type="Proteomes" id="UP000308652">
    <property type="component" value="Unassembled WGS sequence"/>
</dbReference>
<dbReference type="STRING" id="68775.A0A5C3M9S4"/>
<dbReference type="InterPro" id="IPR001810">
    <property type="entry name" value="F-box_dom"/>
</dbReference>
<organism evidence="2 3">
    <name type="scientific">Crucibulum laeve</name>
    <dbReference type="NCBI Taxonomy" id="68775"/>
    <lineage>
        <taxon>Eukaryota</taxon>
        <taxon>Fungi</taxon>
        <taxon>Dikarya</taxon>
        <taxon>Basidiomycota</taxon>
        <taxon>Agaricomycotina</taxon>
        <taxon>Agaricomycetes</taxon>
        <taxon>Agaricomycetidae</taxon>
        <taxon>Agaricales</taxon>
        <taxon>Agaricineae</taxon>
        <taxon>Nidulariaceae</taxon>
        <taxon>Crucibulum</taxon>
    </lineage>
</organism>
<proteinExistence type="predicted"/>
<gene>
    <name evidence="2" type="ORF">BDQ12DRAFT_679076</name>
</gene>
<evidence type="ECO:0000259" key="1">
    <source>
        <dbReference type="PROSITE" id="PS50181"/>
    </source>
</evidence>
<dbReference type="InterPro" id="IPR036047">
    <property type="entry name" value="F-box-like_dom_sf"/>
</dbReference>
<accession>A0A5C3M9S4</accession>
<protein>
    <recommendedName>
        <fullName evidence="1">F-box domain-containing protein</fullName>
    </recommendedName>
</protein>
<evidence type="ECO:0000313" key="2">
    <source>
        <dbReference type="EMBL" id="TFK41206.1"/>
    </source>
</evidence>
<dbReference type="Gene3D" id="1.20.1280.50">
    <property type="match status" value="1"/>
</dbReference>